<feature type="compositionally biased region" description="Gly residues" evidence="1">
    <location>
        <begin position="385"/>
        <end position="403"/>
    </location>
</feature>
<feature type="domain" description="Peptidase M20 dimerisation" evidence="2">
    <location>
        <begin position="225"/>
        <end position="324"/>
    </location>
</feature>
<gene>
    <name evidence="3" type="ORF">SCMC78_45490</name>
</gene>
<dbReference type="InterPro" id="IPR017439">
    <property type="entry name" value="Amidohydrolase"/>
</dbReference>
<dbReference type="InterPro" id="IPR002933">
    <property type="entry name" value="Peptidase_M20"/>
</dbReference>
<dbReference type="Gene3D" id="3.40.630.10">
    <property type="entry name" value="Zn peptidases"/>
    <property type="match status" value="1"/>
</dbReference>
<accession>A0AB33KQ83</accession>
<sequence length="487" mass="48665">MVTAAGTAKDADDDGHATGAEAARGAVREDGRAPGGRPPGGGPLPRPLLRAAVELYLDLHAHPELSGHEHRTADRLAARLAGHGCTVTRSVGGGHGLVGVLRNGPGPTVLLRTELDALPVTEATGLPYASTTPGVMHACGHDLHIAAVAGAVAHLAATRDTWRGTVLVVGQPEEETLRGARSLLTEGRLYERFGVPDAVLAQHAAPLPAGTLAHVPAGGPPLMAGSLAVEAVLHGRGGHAATPHLNVDPVLMAAATVLRLRTVVAEATAPAEQAVLTVGSVRAGERGNITPDHAELSLTVRAFTEEALDRLAAAAERVVRAEAAASGAPRTPEFTVTARSPALRPDPALTARVRRAHEALLGPGRVLDLAGSAATEDFPHFASHGQGGPGRQGGDAGPGGSAGAVGSAGSTGSEAAGAVPVAYWMLGTTGAGPWRTARAGGTPVPPNHAPGFAPDVRAALPVGIGALAAAARQVLDPGPAGSPEAAS</sequence>
<dbReference type="Gene3D" id="3.30.70.360">
    <property type="match status" value="1"/>
</dbReference>
<feature type="region of interest" description="Disordered" evidence="1">
    <location>
        <begin position="1"/>
        <end position="47"/>
    </location>
</feature>
<reference evidence="3" key="1">
    <citation type="submission" date="2024-07" db="EMBL/GenBank/DDBJ databases">
        <title>Complete genome sequences of cellulolytic bacteria, Kitasatospora sp. CMC57 and Streptomyces sp. CMC78, isolated from Japanese agricultural soil.</title>
        <authorList>
            <person name="Hashimoto T."/>
            <person name="Ito M."/>
            <person name="Iwamoto M."/>
            <person name="Fukahori D."/>
            <person name="Shoda T."/>
            <person name="Sakoda M."/>
            <person name="Morohoshi T."/>
            <person name="Mitsuboshi M."/>
            <person name="Nishizawa T."/>
        </authorList>
    </citation>
    <scope>NUCLEOTIDE SEQUENCE</scope>
    <source>
        <strain evidence="3">CMC78</strain>
    </source>
</reference>
<evidence type="ECO:0000313" key="3">
    <source>
        <dbReference type="EMBL" id="BFP54742.1"/>
    </source>
</evidence>
<dbReference type="KEGG" id="stcm:SCMC78_45490"/>
<dbReference type="InterPro" id="IPR036264">
    <property type="entry name" value="Bact_exopeptidase_dim_dom"/>
</dbReference>
<dbReference type="Pfam" id="PF07687">
    <property type="entry name" value="M20_dimer"/>
    <property type="match status" value="1"/>
</dbReference>
<dbReference type="AlphaFoldDB" id="A0AB33KQ83"/>
<dbReference type="NCBIfam" id="TIGR01891">
    <property type="entry name" value="amidohydrolases"/>
    <property type="match status" value="1"/>
</dbReference>
<evidence type="ECO:0000256" key="1">
    <source>
        <dbReference type="SAM" id="MobiDB-lite"/>
    </source>
</evidence>
<dbReference type="Pfam" id="PF01546">
    <property type="entry name" value="Peptidase_M20"/>
    <property type="match status" value="1"/>
</dbReference>
<dbReference type="SUPFAM" id="SSF53187">
    <property type="entry name" value="Zn-dependent exopeptidases"/>
    <property type="match status" value="1"/>
</dbReference>
<dbReference type="SUPFAM" id="SSF55031">
    <property type="entry name" value="Bacterial exopeptidase dimerisation domain"/>
    <property type="match status" value="1"/>
</dbReference>
<name>A0AB33KQ83_9ACTN</name>
<proteinExistence type="predicted"/>
<dbReference type="PANTHER" id="PTHR11014:SF63">
    <property type="entry name" value="METALLOPEPTIDASE, PUTATIVE (AFU_ORTHOLOGUE AFUA_6G09600)-RELATED"/>
    <property type="match status" value="1"/>
</dbReference>
<dbReference type="InterPro" id="IPR011650">
    <property type="entry name" value="Peptidase_M20_dimer"/>
</dbReference>
<dbReference type="PANTHER" id="PTHR11014">
    <property type="entry name" value="PEPTIDASE M20 FAMILY MEMBER"/>
    <property type="match status" value="1"/>
</dbReference>
<dbReference type="GO" id="GO:0016787">
    <property type="term" value="F:hydrolase activity"/>
    <property type="evidence" value="ECO:0007669"/>
    <property type="project" value="InterPro"/>
</dbReference>
<feature type="region of interest" description="Disordered" evidence="1">
    <location>
        <begin position="378"/>
        <end position="412"/>
    </location>
</feature>
<dbReference type="EMBL" id="AP035884">
    <property type="protein sequence ID" value="BFP54742.1"/>
    <property type="molecule type" value="Genomic_DNA"/>
</dbReference>
<feature type="compositionally biased region" description="Pro residues" evidence="1">
    <location>
        <begin position="36"/>
        <end position="46"/>
    </location>
</feature>
<evidence type="ECO:0000259" key="2">
    <source>
        <dbReference type="Pfam" id="PF07687"/>
    </source>
</evidence>
<organism evidence="3">
    <name type="scientific">Streptomyces sp. CMC78</name>
    <dbReference type="NCBI Taxonomy" id="3231512"/>
    <lineage>
        <taxon>Bacteria</taxon>
        <taxon>Bacillati</taxon>
        <taxon>Actinomycetota</taxon>
        <taxon>Actinomycetes</taxon>
        <taxon>Kitasatosporales</taxon>
        <taxon>Streptomycetaceae</taxon>
        <taxon>Streptomyces</taxon>
    </lineage>
</organism>
<protein>
    <submittedName>
        <fullName evidence="3">Amidohydrolase</fullName>
    </submittedName>
</protein>